<evidence type="ECO:0000256" key="1">
    <source>
        <dbReference type="SAM" id="Phobius"/>
    </source>
</evidence>
<accession>A0AAV0JVX0</accession>
<sequence>ADDIHTEIGVVCRNIRRLLRETGNGTWQYVPREGNMAAHIMAHTETRWNEREVWLDRPPMILVDQLILDNVAVTSDQFYTDSIKKKKKEYRRSINPIFTYSFCYSFTSTFHMFVRTFH</sequence>
<keyword evidence="1" id="KW-0812">Transmembrane</keyword>
<evidence type="ECO:0000313" key="2">
    <source>
        <dbReference type="EMBL" id="CAI0412829.1"/>
    </source>
</evidence>
<name>A0AAV0JVX0_9ROSI</name>
<dbReference type="AlphaFoldDB" id="A0AAV0JVX0"/>
<gene>
    <name evidence="2" type="ORF">LITE_LOCUS15705</name>
</gene>
<organism evidence="2 3">
    <name type="scientific">Linum tenue</name>
    <dbReference type="NCBI Taxonomy" id="586396"/>
    <lineage>
        <taxon>Eukaryota</taxon>
        <taxon>Viridiplantae</taxon>
        <taxon>Streptophyta</taxon>
        <taxon>Embryophyta</taxon>
        <taxon>Tracheophyta</taxon>
        <taxon>Spermatophyta</taxon>
        <taxon>Magnoliopsida</taxon>
        <taxon>eudicotyledons</taxon>
        <taxon>Gunneridae</taxon>
        <taxon>Pentapetalae</taxon>
        <taxon>rosids</taxon>
        <taxon>fabids</taxon>
        <taxon>Malpighiales</taxon>
        <taxon>Linaceae</taxon>
        <taxon>Linum</taxon>
    </lineage>
</organism>
<keyword evidence="1" id="KW-1133">Transmembrane helix</keyword>
<keyword evidence="1" id="KW-0472">Membrane</keyword>
<feature type="non-terminal residue" evidence="2">
    <location>
        <position position="1"/>
    </location>
</feature>
<evidence type="ECO:0008006" key="4">
    <source>
        <dbReference type="Google" id="ProtNLM"/>
    </source>
</evidence>
<evidence type="ECO:0000313" key="3">
    <source>
        <dbReference type="Proteomes" id="UP001154282"/>
    </source>
</evidence>
<proteinExistence type="predicted"/>
<comment type="caution">
    <text evidence="2">The sequence shown here is derived from an EMBL/GenBank/DDBJ whole genome shotgun (WGS) entry which is preliminary data.</text>
</comment>
<feature type="transmembrane region" description="Helical" evidence="1">
    <location>
        <begin position="94"/>
        <end position="114"/>
    </location>
</feature>
<keyword evidence="3" id="KW-1185">Reference proteome</keyword>
<dbReference type="Proteomes" id="UP001154282">
    <property type="component" value="Unassembled WGS sequence"/>
</dbReference>
<protein>
    <recommendedName>
        <fullName evidence="4">RNase H type-1 domain-containing protein</fullName>
    </recommendedName>
</protein>
<reference evidence="2" key="1">
    <citation type="submission" date="2022-08" db="EMBL/GenBank/DDBJ databases">
        <authorList>
            <person name="Gutierrez-Valencia J."/>
        </authorList>
    </citation>
    <scope>NUCLEOTIDE SEQUENCE</scope>
</reference>
<dbReference type="EMBL" id="CAMGYJ010000005">
    <property type="protein sequence ID" value="CAI0412829.1"/>
    <property type="molecule type" value="Genomic_DNA"/>
</dbReference>